<accession>A0A6A4I0Y3</accession>
<feature type="transmembrane region" description="Helical" evidence="5">
    <location>
        <begin position="314"/>
        <end position="333"/>
    </location>
</feature>
<feature type="transmembrane region" description="Helical" evidence="5">
    <location>
        <begin position="426"/>
        <end position="448"/>
    </location>
</feature>
<feature type="transmembrane region" description="Helical" evidence="5">
    <location>
        <begin position="118"/>
        <end position="137"/>
    </location>
</feature>
<dbReference type="Pfam" id="PF07690">
    <property type="entry name" value="MFS_1"/>
    <property type="match status" value="1"/>
</dbReference>
<keyword evidence="2 5" id="KW-0812">Transmembrane</keyword>
<dbReference type="GO" id="GO:0022857">
    <property type="term" value="F:transmembrane transporter activity"/>
    <property type="evidence" value="ECO:0007669"/>
    <property type="project" value="InterPro"/>
</dbReference>
<feature type="transmembrane region" description="Helical" evidence="5">
    <location>
        <begin position="173"/>
        <end position="195"/>
    </location>
</feature>
<dbReference type="OrthoDB" id="9986881at2759"/>
<feature type="transmembrane region" description="Helical" evidence="5">
    <location>
        <begin position="238"/>
        <end position="258"/>
    </location>
</feature>
<evidence type="ECO:0000259" key="6">
    <source>
        <dbReference type="PROSITE" id="PS50850"/>
    </source>
</evidence>
<evidence type="ECO:0000256" key="4">
    <source>
        <dbReference type="ARBA" id="ARBA00023136"/>
    </source>
</evidence>
<feature type="transmembrane region" description="Helical" evidence="5">
    <location>
        <begin position="207"/>
        <end position="232"/>
    </location>
</feature>
<keyword evidence="3 5" id="KW-1133">Transmembrane helix</keyword>
<feature type="transmembrane region" description="Helical" evidence="5">
    <location>
        <begin position="455"/>
        <end position="476"/>
    </location>
</feature>
<proteinExistence type="predicted"/>
<dbReference type="PANTHER" id="PTHR23502:SF173">
    <property type="entry name" value="MFS-MULTIDRUG-RESISTANCE TRANSPORTER-RELATED"/>
    <property type="match status" value="1"/>
</dbReference>
<dbReference type="InterPro" id="IPR011701">
    <property type="entry name" value="MFS"/>
</dbReference>
<feature type="transmembrane region" description="Helical" evidence="5">
    <location>
        <begin position="149"/>
        <end position="167"/>
    </location>
</feature>
<comment type="subcellular location">
    <subcellularLocation>
        <location evidence="1">Membrane</location>
        <topology evidence="1">Multi-pass membrane protein</topology>
    </subcellularLocation>
</comment>
<dbReference type="PROSITE" id="PS50850">
    <property type="entry name" value="MFS"/>
    <property type="match status" value="1"/>
</dbReference>
<dbReference type="PANTHER" id="PTHR23502">
    <property type="entry name" value="MAJOR FACILITATOR SUPERFAMILY"/>
    <property type="match status" value="1"/>
</dbReference>
<dbReference type="GO" id="GO:0005886">
    <property type="term" value="C:plasma membrane"/>
    <property type="evidence" value="ECO:0007669"/>
    <property type="project" value="TreeGrafter"/>
</dbReference>
<dbReference type="CDD" id="cd17323">
    <property type="entry name" value="MFS_Tpo1_MDR_like"/>
    <property type="match status" value="1"/>
</dbReference>
<feature type="transmembrane region" description="Helical" evidence="5">
    <location>
        <begin position="353"/>
        <end position="372"/>
    </location>
</feature>
<dbReference type="InterPro" id="IPR036259">
    <property type="entry name" value="MFS_trans_sf"/>
</dbReference>
<dbReference type="AlphaFoldDB" id="A0A6A4I0Y3"/>
<feature type="transmembrane region" description="Helical" evidence="5">
    <location>
        <begin position="84"/>
        <end position="106"/>
    </location>
</feature>
<sequence length="534" mass="59101">MSTYNKSSSGAHKEHRRFSMEDIGSSQEIPAQLLKKDTLTEHHIVSVDAIGEIPTKSSEKDKYLVTFDVDDAKNPLNWSRARRWYLTMFGGLLVLNASLVASGIAQAWIDEYHLSEEVFTLTISLFVAGYCVGPLLWGPLSEQFGRRPVFIGSFFVYMIFQLAMAVSQNIASILVFRFLGGTFAAAPLTNSGALISDIWDAKTRGKAMAIFTLAPFVGPSLAPAISGFMYVSGVSWRWVFWLLTIFAGVCWILIVLTLPETYGPIILVQKADKKRKETGDDNYYAPMEVTKKTIGQQVENVLARPFRMLIQEPMLLAGTMYMSFVYGCLYLLFEAYPVVFTEGHKMNAGISGLMYLPLMIGGTVAVILYVLIFNPRYEKETARCAPNAVPPEFRMEIVVIAGPIYAASFFWFAWTSFPSVSFWAPMMAGGGMGFGISWIFVSLFNYIIDTYLMSAASALAACTVIRSLFGAGFPLFANQMYGRLGPEWASTLLGFLALAMVPIPFVFIKFGATLRGKSKNVVANGPSVQQAQRI</sequence>
<evidence type="ECO:0000313" key="7">
    <source>
        <dbReference type="EMBL" id="KAE9402445.1"/>
    </source>
</evidence>
<dbReference type="Gene3D" id="1.20.1250.20">
    <property type="entry name" value="MFS general substrate transporter like domains"/>
    <property type="match status" value="1"/>
</dbReference>
<feature type="transmembrane region" description="Helical" evidence="5">
    <location>
        <begin position="393"/>
        <end position="414"/>
    </location>
</feature>
<evidence type="ECO:0000256" key="2">
    <source>
        <dbReference type="ARBA" id="ARBA00022692"/>
    </source>
</evidence>
<dbReference type="FunFam" id="1.20.1250.20:FF:000011">
    <property type="entry name" value="MFS multidrug transporter, putative"/>
    <property type="match status" value="1"/>
</dbReference>
<protein>
    <submittedName>
        <fullName evidence="7">MFS general substrate transporter</fullName>
    </submittedName>
</protein>
<evidence type="ECO:0000256" key="5">
    <source>
        <dbReference type="SAM" id="Phobius"/>
    </source>
</evidence>
<dbReference type="InterPro" id="IPR020846">
    <property type="entry name" value="MFS_dom"/>
</dbReference>
<evidence type="ECO:0000256" key="1">
    <source>
        <dbReference type="ARBA" id="ARBA00004141"/>
    </source>
</evidence>
<dbReference type="EMBL" id="ML769434">
    <property type="protein sequence ID" value="KAE9402445.1"/>
    <property type="molecule type" value="Genomic_DNA"/>
</dbReference>
<evidence type="ECO:0000313" key="8">
    <source>
        <dbReference type="Proteomes" id="UP000799118"/>
    </source>
</evidence>
<dbReference type="SUPFAM" id="SSF103473">
    <property type="entry name" value="MFS general substrate transporter"/>
    <property type="match status" value="1"/>
</dbReference>
<organism evidence="7 8">
    <name type="scientific">Gymnopus androsaceus JB14</name>
    <dbReference type="NCBI Taxonomy" id="1447944"/>
    <lineage>
        <taxon>Eukaryota</taxon>
        <taxon>Fungi</taxon>
        <taxon>Dikarya</taxon>
        <taxon>Basidiomycota</taxon>
        <taxon>Agaricomycotina</taxon>
        <taxon>Agaricomycetes</taxon>
        <taxon>Agaricomycetidae</taxon>
        <taxon>Agaricales</taxon>
        <taxon>Marasmiineae</taxon>
        <taxon>Omphalotaceae</taxon>
        <taxon>Gymnopus</taxon>
    </lineage>
</organism>
<reference evidence="7" key="1">
    <citation type="journal article" date="2019" name="Environ. Microbiol.">
        <title>Fungal ecological strategies reflected in gene transcription - a case study of two litter decomposers.</title>
        <authorList>
            <person name="Barbi F."/>
            <person name="Kohler A."/>
            <person name="Barry K."/>
            <person name="Baskaran P."/>
            <person name="Daum C."/>
            <person name="Fauchery L."/>
            <person name="Ihrmark K."/>
            <person name="Kuo A."/>
            <person name="LaButti K."/>
            <person name="Lipzen A."/>
            <person name="Morin E."/>
            <person name="Grigoriev I.V."/>
            <person name="Henrissat B."/>
            <person name="Lindahl B."/>
            <person name="Martin F."/>
        </authorList>
    </citation>
    <scope>NUCLEOTIDE SEQUENCE</scope>
    <source>
        <strain evidence="7">JB14</strain>
    </source>
</reference>
<dbReference type="Proteomes" id="UP000799118">
    <property type="component" value="Unassembled WGS sequence"/>
</dbReference>
<keyword evidence="4 5" id="KW-0472">Membrane</keyword>
<keyword evidence="8" id="KW-1185">Reference proteome</keyword>
<name>A0A6A4I0Y3_9AGAR</name>
<evidence type="ECO:0000256" key="3">
    <source>
        <dbReference type="ARBA" id="ARBA00022989"/>
    </source>
</evidence>
<gene>
    <name evidence="7" type="ORF">BT96DRAFT_1086786</name>
</gene>
<feature type="transmembrane region" description="Helical" evidence="5">
    <location>
        <begin position="488"/>
        <end position="508"/>
    </location>
</feature>
<feature type="domain" description="Major facilitator superfamily (MFS) profile" evidence="6">
    <location>
        <begin position="83"/>
        <end position="514"/>
    </location>
</feature>